<dbReference type="PANTHER" id="PTHR24321:SF8">
    <property type="entry name" value="ESTRADIOL 17-BETA-DEHYDROGENASE 8-RELATED"/>
    <property type="match status" value="1"/>
</dbReference>
<accession>A0ABY1ZSS1</accession>
<evidence type="ECO:0000256" key="2">
    <source>
        <dbReference type="ARBA" id="ARBA00023002"/>
    </source>
</evidence>
<dbReference type="RefSeq" id="WP_131479471.1">
    <property type="nucleotide sequence ID" value="NZ_SJDL01000005.1"/>
</dbReference>
<dbReference type="InterPro" id="IPR036291">
    <property type="entry name" value="NAD(P)-bd_dom_sf"/>
</dbReference>
<evidence type="ECO:0000313" key="3">
    <source>
        <dbReference type="EMBL" id="TBW58115.1"/>
    </source>
</evidence>
<name>A0ABY1ZSS1_9GAMM</name>
<dbReference type="PANTHER" id="PTHR24321">
    <property type="entry name" value="DEHYDROGENASES, SHORT CHAIN"/>
    <property type="match status" value="1"/>
</dbReference>
<comment type="similarity">
    <text evidence="1">Belongs to the short-chain dehydrogenases/reductases (SDR) family.</text>
</comment>
<dbReference type="PRINTS" id="PR00080">
    <property type="entry name" value="SDRFAMILY"/>
</dbReference>
<gene>
    <name evidence="3" type="ORF">EZI54_04465</name>
</gene>
<dbReference type="SUPFAM" id="SSF51735">
    <property type="entry name" value="NAD(P)-binding Rossmann-fold domains"/>
    <property type="match status" value="1"/>
</dbReference>
<organism evidence="3 4">
    <name type="scientific">Marinobacter halodurans</name>
    <dbReference type="NCBI Taxonomy" id="2528979"/>
    <lineage>
        <taxon>Bacteria</taxon>
        <taxon>Pseudomonadati</taxon>
        <taxon>Pseudomonadota</taxon>
        <taxon>Gammaproteobacteria</taxon>
        <taxon>Pseudomonadales</taxon>
        <taxon>Marinobacteraceae</taxon>
        <taxon>Marinobacter</taxon>
    </lineage>
</organism>
<comment type="caution">
    <text evidence="3">The sequence shown here is derived from an EMBL/GenBank/DDBJ whole genome shotgun (WGS) entry which is preliminary data.</text>
</comment>
<evidence type="ECO:0000256" key="1">
    <source>
        <dbReference type="ARBA" id="ARBA00006484"/>
    </source>
</evidence>
<reference evidence="3 4" key="1">
    <citation type="submission" date="2019-02" db="EMBL/GenBank/DDBJ databases">
        <title>Marinobacter halodurans sp. nov., a marine bacterium isolated from sea tidal flat.</title>
        <authorList>
            <person name="Yoo Y."/>
            <person name="Lee D.W."/>
            <person name="Kim B.S."/>
            <person name="Kim J.-J."/>
        </authorList>
    </citation>
    <scope>NUCLEOTIDE SEQUENCE [LARGE SCALE GENOMIC DNA]</scope>
    <source>
        <strain evidence="3 4">YJ-S3-2</strain>
    </source>
</reference>
<keyword evidence="4" id="KW-1185">Reference proteome</keyword>
<dbReference type="InterPro" id="IPR020904">
    <property type="entry name" value="Sc_DH/Rdtase_CS"/>
</dbReference>
<protein>
    <submittedName>
        <fullName evidence="3">SDR family oxidoreductase</fullName>
    </submittedName>
</protein>
<dbReference type="PRINTS" id="PR00081">
    <property type="entry name" value="GDHRDH"/>
</dbReference>
<evidence type="ECO:0000313" key="4">
    <source>
        <dbReference type="Proteomes" id="UP000313645"/>
    </source>
</evidence>
<keyword evidence="2" id="KW-0560">Oxidoreductase</keyword>
<dbReference type="Pfam" id="PF13561">
    <property type="entry name" value="adh_short_C2"/>
    <property type="match status" value="1"/>
</dbReference>
<dbReference type="Gene3D" id="3.40.50.720">
    <property type="entry name" value="NAD(P)-binding Rossmann-like Domain"/>
    <property type="match status" value="1"/>
</dbReference>
<dbReference type="EMBL" id="SJDL01000005">
    <property type="protein sequence ID" value="TBW58115.1"/>
    <property type="molecule type" value="Genomic_DNA"/>
</dbReference>
<dbReference type="InterPro" id="IPR002347">
    <property type="entry name" value="SDR_fam"/>
</dbReference>
<dbReference type="PROSITE" id="PS00061">
    <property type="entry name" value="ADH_SHORT"/>
    <property type="match status" value="1"/>
</dbReference>
<proteinExistence type="inferred from homology"/>
<dbReference type="CDD" id="cd05233">
    <property type="entry name" value="SDR_c"/>
    <property type="match status" value="1"/>
</dbReference>
<dbReference type="Proteomes" id="UP000313645">
    <property type="component" value="Unassembled WGS sequence"/>
</dbReference>
<sequence>MADYATYPSLAGRVALIIGGATGIGAALVEAFADQGAKVAFLDIDENAGHALSETLADHASQPLFVPCDIRDVEALRFAIRTVADQLGPIRVLINNAAWDDRHKLEDVSPEYWDQGMAVNLRPHFFSTQAVRDAMREAGGGSIINMSSNSYLLGLDGYPGYVTAKAGIVGLTKGLARELGPENIRVNAVLPGWVMTQRQKDLWLTDEAEQELMQQQALKTKIDPSDVARLTLFLAAEDSALITGQSHIIDGGRV</sequence>